<dbReference type="Pfam" id="PF13188">
    <property type="entry name" value="PAS_8"/>
    <property type="match status" value="1"/>
</dbReference>
<evidence type="ECO:0000256" key="5">
    <source>
        <dbReference type="ARBA" id="ARBA00022777"/>
    </source>
</evidence>
<dbReference type="OrthoDB" id="9813151at2"/>
<dbReference type="SMART" id="SM00388">
    <property type="entry name" value="HisKA"/>
    <property type="match status" value="1"/>
</dbReference>
<dbReference type="Gene3D" id="1.10.287.130">
    <property type="match status" value="1"/>
</dbReference>
<evidence type="ECO:0000313" key="10">
    <source>
        <dbReference type="EMBL" id="EJW20866.1"/>
    </source>
</evidence>
<dbReference type="GO" id="GO:0005886">
    <property type="term" value="C:plasma membrane"/>
    <property type="evidence" value="ECO:0007669"/>
    <property type="project" value="TreeGrafter"/>
</dbReference>
<sequence length="345" mass="38772">METNLHKLFDNFDVLIDSGLILVDSNGEVVHANQAAINILGARILNQPLEYYLRHPDINQALNSINEFGEASPLTYLRYDDVQHEYVVKFVPFPDGHCLVFMNDVTARISFDKIRSEFVANVSHELRSPLTALTGFIETLQTTAADDPKARVEFLGIMQEEAARMQRLIDSLLSLSRVEAQEHLHPNDNVQMVDVINEVAGLTSYRAAQRGMNIELSNHLPQSLSPIVLGKKDELSEVLHNLLENAIKYGYEDSTVKIILETDELKKMMIISVVNSGEGIEEIHLPRLTERFYRVDKARTRKLGGTGLGLAIVKHIVNRHRGRLQITSDLGGETIFSVYFPIMGA</sequence>
<dbReference type="InterPro" id="IPR003594">
    <property type="entry name" value="HATPase_dom"/>
</dbReference>
<dbReference type="InterPro" id="IPR036097">
    <property type="entry name" value="HisK_dim/P_sf"/>
</dbReference>
<evidence type="ECO:0000259" key="8">
    <source>
        <dbReference type="PROSITE" id="PS50109"/>
    </source>
</evidence>
<keyword evidence="4" id="KW-0808">Transferase</keyword>
<keyword evidence="5" id="KW-0418">Kinase</keyword>
<evidence type="ECO:0000256" key="6">
    <source>
        <dbReference type="ARBA" id="ARBA00023012"/>
    </source>
</evidence>
<dbReference type="Proteomes" id="UP000004836">
    <property type="component" value="Unassembled WGS sequence"/>
</dbReference>
<evidence type="ECO:0000256" key="7">
    <source>
        <dbReference type="ARBA" id="ARBA00023136"/>
    </source>
</evidence>
<dbReference type="InterPro" id="IPR003661">
    <property type="entry name" value="HisK_dim/P_dom"/>
</dbReference>
<dbReference type="FunFam" id="3.30.565.10:FF:000006">
    <property type="entry name" value="Sensor histidine kinase WalK"/>
    <property type="match status" value="1"/>
</dbReference>
<evidence type="ECO:0000259" key="9">
    <source>
        <dbReference type="PROSITE" id="PS50112"/>
    </source>
</evidence>
<dbReference type="SUPFAM" id="SSF47384">
    <property type="entry name" value="Homodimeric domain of signal transducing histidine kinase"/>
    <property type="match status" value="1"/>
</dbReference>
<dbReference type="FunFam" id="1.10.287.130:FF:000001">
    <property type="entry name" value="Two-component sensor histidine kinase"/>
    <property type="match status" value="1"/>
</dbReference>
<comment type="caution">
    <text evidence="10">The sequence shown here is derived from an EMBL/GenBank/DDBJ whole genome shotgun (WGS) entry which is preliminary data.</text>
</comment>
<keyword evidence="3" id="KW-0597">Phosphoprotein</keyword>
<dbReference type="InterPro" id="IPR005467">
    <property type="entry name" value="His_kinase_dom"/>
</dbReference>
<dbReference type="AlphaFoldDB" id="J9DG46"/>
<name>J9DG46_9PROT</name>
<dbReference type="Pfam" id="PF00512">
    <property type="entry name" value="HisKA"/>
    <property type="match status" value="1"/>
</dbReference>
<keyword evidence="11" id="KW-1185">Reference proteome</keyword>
<dbReference type="InterPro" id="IPR050351">
    <property type="entry name" value="BphY/WalK/GraS-like"/>
</dbReference>
<proteinExistence type="predicted"/>
<dbReference type="GO" id="GO:0000155">
    <property type="term" value="F:phosphorelay sensor kinase activity"/>
    <property type="evidence" value="ECO:0007669"/>
    <property type="project" value="InterPro"/>
</dbReference>
<gene>
    <name evidence="10" type="ORF">IMCC14465_06620</name>
</gene>
<dbReference type="PANTHER" id="PTHR45453">
    <property type="entry name" value="PHOSPHATE REGULON SENSOR PROTEIN PHOR"/>
    <property type="match status" value="1"/>
</dbReference>
<dbReference type="Gene3D" id="3.30.565.10">
    <property type="entry name" value="Histidine kinase-like ATPase, C-terminal domain"/>
    <property type="match status" value="1"/>
</dbReference>
<dbReference type="STRING" id="1220535.IMCC14465_06620"/>
<keyword evidence="6" id="KW-0902">Two-component regulatory system</keyword>
<dbReference type="SMART" id="SM00387">
    <property type="entry name" value="HATPase_c"/>
    <property type="match status" value="1"/>
</dbReference>
<dbReference type="GO" id="GO:0004721">
    <property type="term" value="F:phosphoprotein phosphatase activity"/>
    <property type="evidence" value="ECO:0007669"/>
    <property type="project" value="TreeGrafter"/>
</dbReference>
<dbReference type="CDD" id="cd00082">
    <property type="entry name" value="HisKA"/>
    <property type="match status" value="1"/>
</dbReference>
<dbReference type="PRINTS" id="PR00344">
    <property type="entry name" value="BCTRLSENSOR"/>
</dbReference>
<evidence type="ECO:0000256" key="4">
    <source>
        <dbReference type="ARBA" id="ARBA00022679"/>
    </source>
</evidence>
<dbReference type="eggNOG" id="COG5002">
    <property type="taxonomic scope" value="Bacteria"/>
</dbReference>
<dbReference type="InterPro" id="IPR036890">
    <property type="entry name" value="HATPase_C_sf"/>
</dbReference>
<feature type="domain" description="Histidine kinase" evidence="8">
    <location>
        <begin position="121"/>
        <end position="344"/>
    </location>
</feature>
<dbReference type="EC" id="2.7.13.3" evidence="2"/>
<dbReference type="InterPro" id="IPR004358">
    <property type="entry name" value="Sig_transdc_His_kin-like_C"/>
</dbReference>
<organism evidence="10 11">
    <name type="scientific">alpha proteobacterium IMCC14465</name>
    <dbReference type="NCBI Taxonomy" id="1220535"/>
    <lineage>
        <taxon>Bacteria</taxon>
        <taxon>Pseudomonadati</taxon>
        <taxon>Pseudomonadota</taxon>
        <taxon>Alphaproteobacteria</taxon>
        <taxon>PS1 clade</taxon>
    </lineage>
</organism>
<evidence type="ECO:0000313" key="11">
    <source>
        <dbReference type="Proteomes" id="UP000004836"/>
    </source>
</evidence>
<dbReference type="SUPFAM" id="SSF55874">
    <property type="entry name" value="ATPase domain of HSP90 chaperone/DNA topoisomerase II/histidine kinase"/>
    <property type="match status" value="1"/>
</dbReference>
<keyword evidence="7" id="KW-0472">Membrane</keyword>
<dbReference type="PATRIC" id="fig|1220535.3.peg.659"/>
<dbReference type="PROSITE" id="PS50112">
    <property type="entry name" value="PAS"/>
    <property type="match status" value="1"/>
</dbReference>
<evidence type="ECO:0000256" key="2">
    <source>
        <dbReference type="ARBA" id="ARBA00012438"/>
    </source>
</evidence>
<dbReference type="EMBL" id="ALYF01000003">
    <property type="protein sequence ID" value="EJW20866.1"/>
    <property type="molecule type" value="Genomic_DNA"/>
</dbReference>
<protein>
    <recommendedName>
        <fullName evidence="2">histidine kinase</fullName>
        <ecNumber evidence="2">2.7.13.3</ecNumber>
    </recommendedName>
</protein>
<accession>J9DG46</accession>
<dbReference type="PROSITE" id="PS50109">
    <property type="entry name" value="HIS_KIN"/>
    <property type="match status" value="1"/>
</dbReference>
<dbReference type="Pfam" id="PF02518">
    <property type="entry name" value="HATPase_c"/>
    <property type="match status" value="1"/>
</dbReference>
<evidence type="ECO:0000256" key="3">
    <source>
        <dbReference type="ARBA" id="ARBA00022553"/>
    </source>
</evidence>
<dbReference type="PANTHER" id="PTHR45453:SF1">
    <property type="entry name" value="PHOSPHATE REGULON SENSOR PROTEIN PHOR"/>
    <property type="match status" value="1"/>
</dbReference>
<dbReference type="InterPro" id="IPR000014">
    <property type="entry name" value="PAS"/>
</dbReference>
<dbReference type="GO" id="GO:0016036">
    <property type="term" value="P:cellular response to phosphate starvation"/>
    <property type="evidence" value="ECO:0007669"/>
    <property type="project" value="TreeGrafter"/>
</dbReference>
<comment type="catalytic activity">
    <reaction evidence="1">
        <text>ATP + protein L-histidine = ADP + protein N-phospho-L-histidine.</text>
        <dbReference type="EC" id="2.7.13.3"/>
    </reaction>
</comment>
<reference evidence="10 11" key="1">
    <citation type="journal article" date="2012" name="J. Bacteriol.">
        <title>Genome Sequence of Strain IMCC14465, Isolated from the East Sea, Belonging to the PS1 Clade of Alphaproteobacteria.</title>
        <authorList>
            <person name="Yang S.J."/>
            <person name="Kang I."/>
            <person name="Cho J.C."/>
        </authorList>
    </citation>
    <scope>NUCLEOTIDE SEQUENCE [LARGE SCALE GENOMIC DNA]</scope>
    <source>
        <strain evidence="10 11">IMCC14465</strain>
    </source>
</reference>
<evidence type="ECO:0000256" key="1">
    <source>
        <dbReference type="ARBA" id="ARBA00000085"/>
    </source>
</evidence>
<feature type="domain" description="PAS" evidence="9">
    <location>
        <begin position="1"/>
        <end position="41"/>
    </location>
</feature>